<keyword evidence="6" id="KW-0812">Transmembrane</keyword>
<feature type="domain" description="Ig-like" evidence="8">
    <location>
        <begin position="123"/>
        <end position="212"/>
    </location>
</feature>
<feature type="domain" description="Ig-like" evidence="8">
    <location>
        <begin position="397"/>
        <end position="471"/>
    </location>
</feature>
<proteinExistence type="predicted"/>
<keyword evidence="6" id="KW-0472">Membrane</keyword>
<dbReference type="KEGG" id="lcf:108880677"/>
<evidence type="ECO:0000259" key="8">
    <source>
        <dbReference type="PROSITE" id="PS50835"/>
    </source>
</evidence>
<gene>
    <name evidence="10" type="primary">LOC108880677</name>
</gene>
<dbReference type="PROSITE" id="PS50835">
    <property type="entry name" value="IG_LIKE"/>
    <property type="match status" value="4"/>
</dbReference>
<feature type="region of interest" description="Disordered" evidence="5">
    <location>
        <begin position="521"/>
        <end position="542"/>
    </location>
</feature>
<dbReference type="InterPro" id="IPR013151">
    <property type="entry name" value="Immunoglobulin_dom"/>
</dbReference>
<evidence type="ECO:0000256" key="6">
    <source>
        <dbReference type="SAM" id="Phobius"/>
    </source>
</evidence>
<sequence length="616" mass="66715">MDVLFLLYVVSATFAGLSEGAGVLPADSLNAAVGRTVTFTTTLTPQENQFVAWTFDFNNIITTNTTSETTAPQYEGRITLDRFTGSLQLRNVSLTDSGEYRVSIISPGGGFYTGQTRLDVYVPVSNVRVTANSSDLIEFNSSVSLSCSSSGSSLSFLWLNSSSEVTASDRVQLTDGGAILTIISVTRYDQGPFRCRVFNPVSNVTSEPVNLSISFGPDNTNLKPSPSQEYYVKGSNISLSCSAVSRPAAQFQWFLNGDLLTARGPELRLMNIQMNQSGNYSCQAFNNITMRTQTSQPYVVSVLERISGASVKSSTNQPVDGNSVNLTCEAAGSVFTRQWMKDGSDLILTDNMMLYNEGRVLSFQPLKKKDSGEYSCKISNPVSSDEAKYVMVVNYGPENVKITGETLIYLQETLKLTCSAESTPSASYTWMWNKTEIISYSAELTKVITELSESGNYTCQAMNNVTRRTLSAVHELTVKAERPPSCSAGCIAGIVIACLVVVGAAAGGGYYIYKNKKMTKKSNRDTDTRTGGGGQNNAGFSGSQELNYADIRFFQNSNGGAVQLGPQSNPSEYAQVQVNSGSPAVSSLPTYEVHMQRMQIPAAQSGTQTYSQVRRN</sequence>
<dbReference type="SUPFAM" id="SSF48726">
    <property type="entry name" value="Immunoglobulin"/>
    <property type="match status" value="5"/>
</dbReference>
<dbReference type="Proteomes" id="UP000694890">
    <property type="component" value="Linkage group LG15"/>
</dbReference>
<dbReference type="InterPro" id="IPR013106">
    <property type="entry name" value="Ig_V-set"/>
</dbReference>
<dbReference type="InterPro" id="IPR007110">
    <property type="entry name" value="Ig-like_dom"/>
</dbReference>
<feature type="transmembrane region" description="Helical" evidence="6">
    <location>
        <begin position="491"/>
        <end position="513"/>
    </location>
</feature>
<organism evidence="9 10">
    <name type="scientific">Lates calcarifer</name>
    <name type="common">Barramundi</name>
    <name type="synonym">Holocentrus calcarifer</name>
    <dbReference type="NCBI Taxonomy" id="8187"/>
    <lineage>
        <taxon>Eukaryota</taxon>
        <taxon>Metazoa</taxon>
        <taxon>Chordata</taxon>
        <taxon>Craniata</taxon>
        <taxon>Vertebrata</taxon>
        <taxon>Euteleostomi</taxon>
        <taxon>Actinopterygii</taxon>
        <taxon>Neopterygii</taxon>
        <taxon>Teleostei</taxon>
        <taxon>Neoteleostei</taxon>
        <taxon>Acanthomorphata</taxon>
        <taxon>Carangaria</taxon>
        <taxon>Carangaria incertae sedis</taxon>
        <taxon>Centropomidae</taxon>
        <taxon>Lates</taxon>
    </lineage>
</organism>
<evidence type="ECO:0000256" key="4">
    <source>
        <dbReference type="ARBA" id="ARBA00023319"/>
    </source>
</evidence>
<dbReference type="AlphaFoldDB" id="A0AAJ8BGG6"/>
<dbReference type="SMART" id="SM00408">
    <property type="entry name" value="IGc2"/>
    <property type="match status" value="5"/>
</dbReference>
<dbReference type="PANTHER" id="PTHR44337">
    <property type="entry name" value="CARCINOEMBRYONIC ANTIGEN-RELATED CELL ADHESION MOLECULE 8"/>
    <property type="match status" value="1"/>
</dbReference>
<evidence type="ECO:0000256" key="5">
    <source>
        <dbReference type="SAM" id="MobiDB-lite"/>
    </source>
</evidence>
<dbReference type="Pfam" id="PF13895">
    <property type="entry name" value="Ig_2"/>
    <property type="match status" value="1"/>
</dbReference>
<dbReference type="PANTHER" id="PTHR44337:SF20">
    <property type="entry name" value="CARCINOEMBRYONIC ANTIGEN-RELATED CELL ADHESION MOLECULE 5-RELATED"/>
    <property type="match status" value="1"/>
</dbReference>
<keyword evidence="4" id="KW-0393">Immunoglobulin domain</keyword>
<evidence type="ECO:0000256" key="2">
    <source>
        <dbReference type="ARBA" id="ARBA00023157"/>
    </source>
</evidence>
<dbReference type="RefSeq" id="XP_050932077.1">
    <property type="nucleotide sequence ID" value="XM_051076120.1"/>
</dbReference>
<dbReference type="GeneID" id="108880677"/>
<dbReference type="InterPro" id="IPR036179">
    <property type="entry name" value="Ig-like_dom_sf"/>
</dbReference>
<dbReference type="SMART" id="SM00409">
    <property type="entry name" value="IG"/>
    <property type="match status" value="5"/>
</dbReference>
<evidence type="ECO:0000313" key="10">
    <source>
        <dbReference type="RefSeq" id="XP_050932077.1"/>
    </source>
</evidence>
<protein>
    <submittedName>
        <fullName evidence="10">Carcinoembryonic antigen-related cell adhesion molecule 5 isoform X1</fullName>
    </submittedName>
</protein>
<dbReference type="InterPro" id="IPR052598">
    <property type="entry name" value="IgSF_CEA-related"/>
</dbReference>
<dbReference type="Pfam" id="PF00047">
    <property type="entry name" value="ig"/>
    <property type="match status" value="1"/>
</dbReference>
<evidence type="ECO:0000256" key="1">
    <source>
        <dbReference type="ARBA" id="ARBA00022729"/>
    </source>
</evidence>
<dbReference type="Pfam" id="PF07686">
    <property type="entry name" value="V-set"/>
    <property type="match status" value="1"/>
</dbReference>
<feature type="domain" description="Ig-like" evidence="8">
    <location>
        <begin position="217"/>
        <end position="295"/>
    </location>
</feature>
<feature type="domain" description="Ig-like" evidence="8">
    <location>
        <begin position="297"/>
        <end position="394"/>
    </location>
</feature>
<keyword evidence="2" id="KW-1015">Disulfide bond</keyword>
<dbReference type="InterPro" id="IPR013783">
    <property type="entry name" value="Ig-like_fold"/>
</dbReference>
<feature type="signal peptide" evidence="7">
    <location>
        <begin position="1"/>
        <end position="20"/>
    </location>
</feature>
<accession>A0AAJ8BGG6</accession>
<evidence type="ECO:0000256" key="3">
    <source>
        <dbReference type="ARBA" id="ARBA00023180"/>
    </source>
</evidence>
<evidence type="ECO:0000256" key="7">
    <source>
        <dbReference type="SAM" id="SignalP"/>
    </source>
</evidence>
<dbReference type="InterPro" id="IPR003598">
    <property type="entry name" value="Ig_sub2"/>
</dbReference>
<keyword evidence="3" id="KW-0325">Glycoprotein</keyword>
<name>A0AAJ8BGG6_LATCA</name>
<feature type="chain" id="PRO_5042558895" evidence="7">
    <location>
        <begin position="21"/>
        <end position="616"/>
    </location>
</feature>
<keyword evidence="6" id="KW-1133">Transmembrane helix</keyword>
<dbReference type="Pfam" id="PF13927">
    <property type="entry name" value="Ig_3"/>
    <property type="match status" value="2"/>
</dbReference>
<evidence type="ECO:0000313" key="9">
    <source>
        <dbReference type="Proteomes" id="UP000694890"/>
    </source>
</evidence>
<dbReference type="Gene3D" id="2.60.40.10">
    <property type="entry name" value="Immunoglobulins"/>
    <property type="match status" value="5"/>
</dbReference>
<reference evidence="10" key="1">
    <citation type="submission" date="2025-08" db="UniProtKB">
        <authorList>
            <consortium name="RefSeq"/>
        </authorList>
    </citation>
    <scope>IDENTIFICATION</scope>
    <source>
        <tissue evidence="10">Brain</tissue>
    </source>
</reference>
<keyword evidence="1 7" id="KW-0732">Signal</keyword>
<dbReference type="InterPro" id="IPR003599">
    <property type="entry name" value="Ig_sub"/>
</dbReference>